<keyword evidence="1" id="KW-0812">Transmembrane</keyword>
<organism evidence="2 3">
    <name type="scientific">Aegilops tauschii subsp. strangulata</name>
    <name type="common">Goatgrass</name>
    <dbReference type="NCBI Taxonomy" id="200361"/>
    <lineage>
        <taxon>Eukaryota</taxon>
        <taxon>Viridiplantae</taxon>
        <taxon>Streptophyta</taxon>
        <taxon>Embryophyta</taxon>
        <taxon>Tracheophyta</taxon>
        <taxon>Spermatophyta</taxon>
        <taxon>Magnoliopsida</taxon>
        <taxon>Liliopsida</taxon>
        <taxon>Poales</taxon>
        <taxon>Poaceae</taxon>
        <taxon>BOP clade</taxon>
        <taxon>Pooideae</taxon>
        <taxon>Triticodae</taxon>
        <taxon>Triticeae</taxon>
        <taxon>Triticinae</taxon>
        <taxon>Aegilops</taxon>
    </lineage>
</organism>
<dbReference type="Gramene" id="AET3Gv20753500.15">
    <property type="protein sequence ID" value="AET3Gv20753500.15"/>
    <property type="gene ID" value="AET3Gv20753500"/>
</dbReference>
<feature type="transmembrane region" description="Helical" evidence="1">
    <location>
        <begin position="119"/>
        <end position="139"/>
    </location>
</feature>
<dbReference type="PANTHER" id="PTHR33116">
    <property type="entry name" value="REVERSE TRANSCRIPTASE ZINC-BINDING DOMAIN-CONTAINING PROTEIN-RELATED-RELATED"/>
    <property type="match status" value="1"/>
</dbReference>
<reference evidence="2" key="5">
    <citation type="journal article" date="2021" name="G3 (Bethesda)">
        <title>Aegilops tauschii genome assembly Aet v5.0 features greater sequence contiguity and improved annotation.</title>
        <authorList>
            <person name="Wang L."/>
            <person name="Zhu T."/>
            <person name="Rodriguez J.C."/>
            <person name="Deal K.R."/>
            <person name="Dubcovsky J."/>
            <person name="McGuire P.E."/>
            <person name="Lux T."/>
            <person name="Spannagl M."/>
            <person name="Mayer K.F.X."/>
            <person name="Baldrich P."/>
            <person name="Meyers B.C."/>
            <person name="Huo N."/>
            <person name="Gu Y.Q."/>
            <person name="Zhou H."/>
            <person name="Devos K.M."/>
            <person name="Bennetzen J.L."/>
            <person name="Unver T."/>
            <person name="Budak H."/>
            <person name="Gulick P.J."/>
            <person name="Galiba G."/>
            <person name="Kalapos B."/>
            <person name="Nelson D.R."/>
            <person name="Li P."/>
            <person name="You F.M."/>
            <person name="Luo M.C."/>
            <person name="Dvorak J."/>
        </authorList>
    </citation>
    <scope>NUCLEOTIDE SEQUENCE [LARGE SCALE GENOMIC DNA]</scope>
    <source>
        <strain evidence="2">cv. AL8/78</strain>
    </source>
</reference>
<accession>A0A453FR00</accession>
<evidence type="ECO:0000256" key="1">
    <source>
        <dbReference type="SAM" id="Phobius"/>
    </source>
</evidence>
<dbReference type="EnsemblPlants" id="AET3Gv20753500.15">
    <property type="protein sequence ID" value="AET3Gv20753500.15"/>
    <property type="gene ID" value="AET3Gv20753500"/>
</dbReference>
<name>A0A453FR00_AEGTS</name>
<protein>
    <recommendedName>
        <fullName evidence="4">Reverse transcriptase domain-containing protein</fullName>
    </recommendedName>
</protein>
<evidence type="ECO:0000313" key="3">
    <source>
        <dbReference type="Proteomes" id="UP000015105"/>
    </source>
</evidence>
<reference evidence="2" key="3">
    <citation type="journal article" date="2017" name="Nature">
        <title>Genome sequence of the progenitor of the wheat D genome Aegilops tauschii.</title>
        <authorList>
            <person name="Luo M.C."/>
            <person name="Gu Y.Q."/>
            <person name="Puiu D."/>
            <person name="Wang H."/>
            <person name="Twardziok S.O."/>
            <person name="Deal K.R."/>
            <person name="Huo N."/>
            <person name="Zhu T."/>
            <person name="Wang L."/>
            <person name="Wang Y."/>
            <person name="McGuire P.E."/>
            <person name="Liu S."/>
            <person name="Long H."/>
            <person name="Ramasamy R.K."/>
            <person name="Rodriguez J.C."/>
            <person name="Van S.L."/>
            <person name="Yuan L."/>
            <person name="Wang Z."/>
            <person name="Xia Z."/>
            <person name="Xiao L."/>
            <person name="Anderson O.D."/>
            <person name="Ouyang S."/>
            <person name="Liang Y."/>
            <person name="Zimin A.V."/>
            <person name="Pertea G."/>
            <person name="Qi P."/>
            <person name="Bennetzen J.L."/>
            <person name="Dai X."/>
            <person name="Dawson M.W."/>
            <person name="Muller H.G."/>
            <person name="Kugler K."/>
            <person name="Rivarola-Duarte L."/>
            <person name="Spannagl M."/>
            <person name="Mayer K.F.X."/>
            <person name="Lu F.H."/>
            <person name="Bevan M.W."/>
            <person name="Leroy P."/>
            <person name="Li P."/>
            <person name="You F.M."/>
            <person name="Sun Q."/>
            <person name="Liu Z."/>
            <person name="Lyons E."/>
            <person name="Wicker T."/>
            <person name="Salzberg S.L."/>
            <person name="Devos K.M."/>
            <person name="Dvorak J."/>
        </authorList>
    </citation>
    <scope>NUCLEOTIDE SEQUENCE [LARGE SCALE GENOMIC DNA]</scope>
    <source>
        <strain evidence="2">cv. AL8/78</strain>
    </source>
</reference>
<reference evidence="3" key="1">
    <citation type="journal article" date="2014" name="Science">
        <title>Ancient hybridizations among the ancestral genomes of bread wheat.</title>
        <authorList>
            <consortium name="International Wheat Genome Sequencing Consortium,"/>
            <person name="Marcussen T."/>
            <person name="Sandve S.R."/>
            <person name="Heier L."/>
            <person name="Spannagl M."/>
            <person name="Pfeifer M."/>
            <person name="Jakobsen K.S."/>
            <person name="Wulff B.B."/>
            <person name="Steuernagel B."/>
            <person name="Mayer K.F."/>
            <person name="Olsen O.A."/>
        </authorList>
    </citation>
    <scope>NUCLEOTIDE SEQUENCE [LARGE SCALE GENOMIC DNA]</scope>
    <source>
        <strain evidence="3">cv. AL8/78</strain>
    </source>
</reference>
<evidence type="ECO:0008006" key="4">
    <source>
        <dbReference type="Google" id="ProtNLM"/>
    </source>
</evidence>
<reference evidence="3" key="2">
    <citation type="journal article" date="2017" name="Nat. Plants">
        <title>The Aegilops tauschii genome reveals multiple impacts of transposons.</title>
        <authorList>
            <person name="Zhao G."/>
            <person name="Zou C."/>
            <person name="Li K."/>
            <person name="Wang K."/>
            <person name="Li T."/>
            <person name="Gao L."/>
            <person name="Zhang X."/>
            <person name="Wang H."/>
            <person name="Yang Z."/>
            <person name="Liu X."/>
            <person name="Jiang W."/>
            <person name="Mao L."/>
            <person name="Kong X."/>
            <person name="Jiao Y."/>
            <person name="Jia J."/>
        </authorList>
    </citation>
    <scope>NUCLEOTIDE SEQUENCE [LARGE SCALE GENOMIC DNA]</scope>
    <source>
        <strain evidence="3">cv. AL8/78</strain>
    </source>
</reference>
<reference evidence="2" key="4">
    <citation type="submission" date="2019-03" db="UniProtKB">
        <authorList>
            <consortium name="EnsemblPlants"/>
        </authorList>
    </citation>
    <scope>IDENTIFICATION</scope>
</reference>
<dbReference type="Proteomes" id="UP000015105">
    <property type="component" value="Chromosome 3D"/>
</dbReference>
<feature type="transmembrane region" description="Helical" evidence="1">
    <location>
        <begin position="151"/>
        <end position="169"/>
    </location>
</feature>
<evidence type="ECO:0000313" key="2">
    <source>
        <dbReference type="EnsemblPlants" id="AET3Gv20753500.15"/>
    </source>
</evidence>
<keyword evidence="3" id="KW-1185">Reference proteome</keyword>
<keyword evidence="1" id="KW-1133">Transmembrane helix</keyword>
<dbReference type="PANTHER" id="PTHR33116:SF87">
    <property type="entry name" value="OS01G0158850 PROTEIN"/>
    <property type="match status" value="1"/>
</dbReference>
<proteinExistence type="predicted"/>
<dbReference type="AlphaFoldDB" id="A0A453FR00"/>
<keyword evidence="1" id="KW-0472">Membrane</keyword>
<sequence length="187" mass="20806">MSGVLPHVISGGIMSLQYSDDTLLFLEPSLNNARNVKWLLSCFDGLSGMKINFNKCDLLTVNVEEEIAKSLAQIFCCKKGDLPLKYLGVPLHFAKLTLIKLSKEFVDGKGGSLAMKLSWCLFVLALPASLHILCPLLNFLSVQSKLLPPRWLTFCGGIWGTFINITWPIGDLCPRGNNMVAWWEFLT</sequence>